<dbReference type="InterPro" id="IPR034649">
    <property type="entry name" value="Hip_N"/>
</dbReference>
<feature type="region of interest" description="Disordered" evidence="10">
    <location>
        <begin position="371"/>
        <end position="398"/>
    </location>
</feature>
<dbReference type="InterPro" id="IPR018467">
    <property type="entry name" value="CCT_CS"/>
</dbReference>
<keyword evidence="7" id="KW-0676">Redox-active center</keyword>
<dbReference type="Proteomes" id="UP000525078">
    <property type="component" value="Unassembled WGS sequence"/>
</dbReference>
<evidence type="ECO:0000256" key="6">
    <source>
        <dbReference type="ARBA" id="ARBA00023157"/>
    </source>
</evidence>
<evidence type="ECO:0000256" key="2">
    <source>
        <dbReference type="ARBA" id="ARBA00022448"/>
    </source>
</evidence>
<evidence type="ECO:0000313" key="14">
    <source>
        <dbReference type="Proteomes" id="UP000525078"/>
    </source>
</evidence>
<keyword evidence="5" id="KW-0249">Electron transport</keyword>
<evidence type="ECO:0000256" key="10">
    <source>
        <dbReference type="SAM" id="MobiDB-lite"/>
    </source>
</evidence>
<protein>
    <recommendedName>
        <fullName evidence="8">TPR repeat-containing thioredoxin TDX</fullName>
    </recommendedName>
    <alternativeName>
        <fullName evidence="9">Tetratricoredoxin</fullName>
    </alternativeName>
</protein>
<gene>
    <name evidence="13" type="ORF">F8388_025241</name>
</gene>
<dbReference type="Gene3D" id="6.10.250.3420">
    <property type="match status" value="1"/>
</dbReference>
<dbReference type="SMART" id="SM00979">
    <property type="entry name" value="TIFY"/>
    <property type="match status" value="1"/>
</dbReference>
<keyword evidence="6" id="KW-1015">Disulfide bond</keyword>
<dbReference type="PROSITE" id="PS00194">
    <property type="entry name" value="THIOREDOXIN_1"/>
    <property type="match status" value="1"/>
</dbReference>
<dbReference type="FunFam" id="3.40.30.10:FF:000240">
    <property type="entry name" value="TPR repeat-containing thioredoxin TDX"/>
    <property type="match status" value="1"/>
</dbReference>
<dbReference type="InterPro" id="IPR013766">
    <property type="entry name" value="Thioredoxin_domain"/>
</dbReference>
<dbReference type="GO" id="GO:0006950">
    <property type="term" value="P:response to stress"/>
    <property type="evidence" value="ECO:0007669"/>
    <property type="project" value="UniProtKB-ARBA"/>
</dbReference>
<proteinExistence type="inferred from homology"/>
<dbReference type="PANTHER" id="PTHR45883">
    <property type="entry name" value="HSC70-INTERACTING PROTEIN"/>
    <property type="match status" value="1"/>
</dbReference>
<reference evidence="13 14" key="1">
    <citation type="journal article" date="2020" name="bioRxiv">
        <title>Sequence and annotation of 42 cannabis genomes reveals extensive copy number variation in cannabinoid synthesis and pathogen resistance genes.</title>
        <authorList>
            <person name="Mckernan K.J."/>
            <person name="Helbert Y."/>
            <person name="Kane L.T."/>
            <person name="Ebling H."/>
            <person name="Zhang L."/>
            <person name="Liu B."/>
            <person name="Eaton Z."/>
            <person name="Mclaughlin S."/>
            <person name="Kingan S."/>
            <person name="Baybayan P."/>
            <person name="Concepcion G."/>
            <person name="Jordan M."/>
            <person name="Riva A."/>
            <person name="Barbazuk W."/>
            <person name="Harkins T."/>
        </authorList>
    </citation>
    <scope>NUCLEOTIDE SEQUENCE [LARGE SCALE GENOMIC DNA]</scope>
    <source>
        <strain evidence="14">cv. Jamaican Lion 4</strain>
        <tissue evidence="13">Leaf</tissue>
    </source>
</reference>
<dbReference type="FunFam" id="6.10.250.3420:FF:000001">
    <property type="entry name" value="Hsc70-interacting protein-like protein"/>
    <property type="match status" value="1"/>
</dbReference>
<comment type="similarity">
    <text evidence="1">Belongs to the thioredoxin family.</text>
</comment>
<feature type="domain" description="Tify" evidence="11">
    <location>
        <begin position="110"/>
        <end position="145"/>
    </location>
</feature>
<organism evidence="13 14">
    <name type="scientific">Cannabis sativa</name>
    <name type="common">Hemp</name>
    <name type="synonym">Marijuana</name>
    <dbReference type="NCBI Taxonomy" id="3483"/>
    <lineage>
        <taxon>Eukaryota</taxon>
        <taxon>Viridiplantae</taxon>
        <taxon>Streptophyta</taxon>
        <taxon>Embryophyta</taxon>
        <taxon>Tracheophyta</taxon>
        <taxon>Spermatophyta</taxon>
        <taxon>Magnoliopsida</taxon>
        <taxon>eudicotyledons</taxon>
        <taxon>Gunneridae</taxon>
        <taxon>Pentapetalae</taxon>
        <taxon>rosids</taxon>
        <taxon>fabids</taxon>
        <taxon>Rosales</taxon>
        <taxon>Cannabaceae</taxon>
        <taxon>Cannabis</taxon>
    </lineage>
</organism>
<evidence type="ECO:0000259" key="12">
    <source>
        <dbReference type="PROSITE" id="PS51352"/>
    </source>
</evidence>
<dbReference type="InterPro" id="IPR017937">
    <property type="entry name" value="Thioredoxin_CS"/>
</dbReference>
<evidence type="ECO:0000256" key="8">
    <source>
        <dbReference type="ARBA" id="ARBA00074081"/>
    </source>
</evidence>
<dbReference type="GO" id="GO:0030544">
    <property type="term" value="F:Hsp70 protein binding"/>
    <property type="evidence" value="ECO:0007669"/>
    <property type="project" value="TreeGrafter"/>
</dbReference>
<feature type="compositionally biased region" description="Polar residues" evidence="10">
    <location>
        <begin position="23"/>
        <end position="35"/>
    </location>
</feature>
<dbReference type="Pfam" id="PF06200">
    <property type="entry name" value="tify"/>
    <property type="match status" value="1"/>
</dbReference>
<evidence type="ECO:0000256" key="9">
    <source>
        <dbReference type="ARBA" id="ARBA00076793"/>
    </source>
</evidence>
<dbReference type="PROSITE" id="PS51352">
    <property type="entry name" value="THIOREDOXIN_2"/>
    <property type="match status" value="1"/>
</dbReference>
<dbReference type="GO" id="GO:0016667">
    <property type="term" value="F:oxidoreductase activity, acting on a sulfur group of donors"/>
    <property type="evidence" value="ECO:0007669"/>
    <property type="project" value="UniProtKB-ARBA"/>
</dbReference>
<evidence type="ECO:0000256" key="5">
    <source>
        <dbReference type="ARBA" id="ARBA00022982"/>
    </source>
</evidence>
<dbReference type="EMBL" id="JAATIP010000099">
    <property type="protein sequence ID" value="KAF4373547.1"/>
    <property type="molecule type" value="Genomic_DNA"/>
</dbReference>
<keyword evidence="2" id="KW-0813">Transport</keyword>
<dbReference type="Gene3D" id="3.40.30.10">
    <property type="entry name" value="Glutaredoxin"/>
    <property type="match status" value="1"/>
</dbReference>
<evidence type="ECO:0000256" key="1">
    <source>
        <dbReference type="ARBA" id="ARBA00008987"/>
    </source>
</evidence>
<feature type="compositionally biased region" description="Acidic residues" evidence="10">
    <location>
        <begin position="371"/>
        <end position="391"/>
    </location>
</feature>
<feature type="region of interest" description="Disordered" evidence="10">
    <location>
        <begin position="152"/>
        <end position="172"/>
    </location>
</feature>
<dbReference type="InterPro" id="IPR010399">
    <property type="entry name" value="Tify_dom"/>
</dbReference>
<dbReference type="Pfam" id="PF09425">
    <property type="entry name" value="Jas_motif"/>
    <property type="match status" value="1"/>
</dbReference>
<feature type="domain" description="Thioredoxin" evidence="12">
    <location>
        <begin position="520"/>
        <end position="668"/>
    </location>
</feature>
<evidence type="ECO:0000259" key="11">
    <source>
        <dbReference type="PROSITE" id="PS51320"/>
    </source>
</evidence>
<dbReference type="GO" id="GO:0000118">
    <property type="term" value="C:histone deacetylase complex"/>
    <property type="evidence" value="ECO:0007669"/>
    <property type="project" value="TreeGrafter"/>
</dbReference>
<dbReference type="Pfam" id="PF00085">
    <property type="entry name" value="Thioredoxin"/>
    <property type="match status" value="1"/>
</dbReference>
<dbReference type="PANTHER" id="PTHR45883:SF7">
    <property type="entry name" value="TPR REPEAT-CONTAINING THIOREDOXIN TDX"/>
    <property type="match status" value="1"/>
</dbReference>
<sequence length="668" mass="72715">MERNFLSLSFQNGSLSVKEEESSATASATNDSKSSAPEKFSGMQWSFSNKVSALPQFLSFKAPQDSNNRQIIRKTVNESSPIQVFYIPLSVLPSGSSVVGTTDLRNAPKSSSAPAQLTIFYGGSVSVYDDISPEKAQAIMLLAGNGSSLSQSKTTHCNGSREASSTPRPSTADGFIRNWSHIPSSFTGIPGSISVTCTLILQGCGGANNTNGLSMVKPMGASTSSSNRLEPPKVVSSVGPATTNVIPASSVAVPVPQARKASLARFLEKRKESEAINMDSVKLAELEQFITRCKSNPSLLHNPSLAFFKSYLQSLGAQIPSDPDTLCFLNLTFGSSMDIGNVLNLKINFETVQRTLRRKLIPRSMTHSVEDDSIVESDVELDDSDVVEPDNEPPQKMGDLSVEVTEEMQDAAQDAKSKAMNAISEGIHDHITQAITLNPKSAIFYATRASVFVKLKKPNAAIRDANAALEINPDSAKGYKIRGMARALLGHWEEAARDLHVASNIDFDEEIDFALKRSNLMLGKLKSIGENTNVSGKQRRREKPSVRSRDNLKPKLKKRWEVIGIHSISEMETKLNSASKTSRLAILYFTATWCGPCRFISPLYVNLASKYPKVVFLKVDIDEARDVAGRWNISSVPTFFFIRNGKEIDKVVGADKNALESKIAQHAG</sequence>
<dbReference type="PROSITE" id="PS51320">
    <property type="entry name" value="TIFY"/>
    <property type="match status" value="1"/>
</dbReference>
<dbReference type="CDD" id="cd02947">
    <property type="entry name" value="TRX_family"/>
    <property type="match status" value="1"/>
</dbReference>
<dbReference type="InterPro" id="IPR036249">
    <property type="entry name" value="Thioredoxin-like_sf"/>
</dbReference>
<accession>A0A7J6FSK4</accession>
<dbReference type="FunFam" id="1.25.40.10:FF:000112">
    <property type="entry name" value="FAM10 family protein"/>
    <property type="match status" value="1"/>
</dbReference>
<comment type="caution">
    <text evidence="13">The sequence shown here is derived from an EMBL/GenBank/DDBJ whole genome shotgun (WGS) entry which is preliminary data.</text>
</comment>
<keyword evidence="4" id="KW-0802">TPR repeat</keyword>
<evidence type="ECO:0000256" key="7">
    <source>
        <dbReference type="ARBA" id="ARBA00023284"/>
    </source>
</evidence>
<feature type="compositionally biased region" description="Polar residues" evidence="10">
    <location>
        <begin position="152"/>
        <end position="169"/>
    </location>
</feature>
<dbReference type="AlphaFoldDB" id="A0A7J6FSK4"/>
<dbReference type="SUPFAM" id="SSF48452">
    <property type="entry name" value="TPR-like"/>
    <property type="match status" value="1"/>
</dbReference>
<dbReference type="GO" id="GO:0046983">
    <property type="term" value="F:protein dimerization activity"/>
    <property type="evidence" value="ECO:0007669"/>
    <property type="project" value="InterPro"/>
</dbReference>
<dbReference type="SUPFAM" id="SSF52833">
    <property type="entry name" value="Thioredoxin-like"/>
    <property type="match status" value="1"/>
</dbReference>
<dbReference type="Pfam" id="PF18253">
    <property type="entry name" value="HipN"/>
    <property type="match status" value="1"/>
</dbReference>
<evidence type="ECO:0000256" key="4">
    <source>
        <dbReference type="ARBA" id="ARBA00022803"/>
    </source>
</evidence>
<name>A0A7J6FSK4_CANSA</name>
<dbReference type="CDD" id="cd14438">
    <property type="entry name" value="Hip_N"/>
    <property type="match status" value="1"/>
</dbReference>
<keyword evidence="3" id="KW-0677">Repeat</keyword>
<dbReference type="Gene3D" id="1.25.40.10">
    <property type="entry name" value="Tetratricopeptide repeat domain"/>
    <property type="match status" value="1"/>
</dbReference>
<evidence type="ECO:0000313" key="13">
    <source>
        <dbReference type="EMBL" id="KAF4373547.1"/>
    </source>
</evidence>
<dbReference type="InterPro" id="IPR011990">
    <property type="entry name" value="TPR-like_helical_dom_sf"/>
</dbReference>
<feature type="region of interest" description="Disordered" evidence="10">
    <location>
        <begin position="14"/>
        <end position="37"/>
    </location>
</feature>
<evidence type="ECO:0000256" key="3">
    <source>
        <dbReference type="ARBA" id="ARBA00022737"/>
    </source>
</evidence>